<keyword evidence="2 6" id="KW-0812">Transmembrane</keyword>
<name>A0A062V6E2_9EURY</name>
<dbReference type="PATRIC" id="fig|1392998.3.peg.894"/>
<dbReference type="GO" id="GO:0016020">
    <property type="term" value="C:membrane"/>
    <property type="evidence" value="ECO:0007669"/>
    <property type="project" value="UniProtKB-SubCell"/>
</dbReference>
<dbReference type="PANTHER" id="PTHR42198:SF1">
    <property type="entry name" value="INTEGRAL MEMBRANE PROTEIN"/>
    <property type="match status" value="1"/>
</dbReference>
<evidence type="ECO:0000256" key="2">
    <source>
        <dbReference type="ARBA" id="ARBA00022692"/>
    </source>
</evidence>
<feature type="coiled-coil region" evidence="5">
    <location>
        <begin position="76"/>
        <end position="122"/>
    </location>
</feature>
<feature type="transmembrane region" description="Helical" evidence="6">
    <location>
        <begin position="127"/>
        <end position="147"/>
    </location>
</feature>
<proteinExistence type="predicted"/>
<reference evidence="7 8" key="1">
    <citation type="journal article" date="2013" name="Nature">
        <title>Anaerobic oxidation of methane coupled to nitrate reduction in a novel archaeal lineage.</title>
        <authorList>
            <person name="Haroon M.F."/>
            <person name="Hu S."/>
            <person name="Shi Y."/>
            <person name="Imelfort M."/>
            <person name="Keller J."/>
            <person name="Hugenholtz P."/>
            <person name="Yuan Z."/>
            <person name="Tyson G.W."/>
        </authorList>
    </citation>
    <scope>NUCLEOTIDE SEQUENCE [LARGE SCALE GENOMIC DNA]</scope>
    <source>
        <strain evidence="7 8">ANME-2d</strain>
    </source>
</reference>
<feature type="transmembrane region" description="Helical" evidence="6">
    <location>
        <begin position="9"/>
        <end position="25"/>
    </location>
</feature>
<protein>
    <submittedName>
        <fullName evidence="7">Putative membrane protein</fullName>
    </submittedName>
</protein>
<evidence type="ECO:0000256" key="4">
    <source>
        <dbReference type="ARBA" id="ARBA00023136"/>
    </source>
</evidence>
<dbReference type="PANTHER" id="PTHR42198">
    <property type="entry name" value="INTEGRAL MEMBRANE PROTEIN"/>
    <property type="match status" value="1"/>
</dbReference>
<dbReference type="InterPro" id="IPR002809">
    <property type="entry name" value="EMC3/TMCO1"/>
</dbReference>
<accession>A0A062V6E2</accession>
<sequence length="198" mass="23012">MIKNILNRIVLYIGIFLLLGIMLFPDLRNVIGTAVGAFLNPLLSLLPLHIVIFILAAITGLYASLIQKYTMDWSLMRRVQERMKNMQKEFKQAQLANNAQKIKKLEAQRAEMMSDQMEMMKQQFKPMLYISIISIPLFFWVFTVISQDTNASMVFPFWGEQKLNDTLLGPFQYWLFWYFISSIPISQVTRKALNIGGM</sequence>
<gene>
    <name evidence="7" type="ORF">ANME2D_01313</name>
</gene>
<dbReference type="RefSeq" id="WP_048089886.1">
    <property type="nucleotide sequence ID" value="NZ_JMIY01000002.1"/>
</dbReference>
<evidence type="ECO:0000313" key="8">
    <source>
        <dbReference type="Proteomes" id="UP000027153"/>
    </source>
</evidence>
<evidence type="ECO:0000256" key="5">
    <source>
        <dbReference type="SAM" id="Coils"/>
    </source>
</evidence>
<dbReference type="EMBL" id="JMIY01000002">
    <property type="protein sequence ID" value="KCZ72877.1"/>
    <property type="molecule type" value="Genomic_DNA"/>
</dbReference>
<evidence type="ECO:0000313" key="7">
    <source>
        <dbReference type="EMBL" id="KCZ72877.1"/>
    </source>
</evidence>
<dbReference type="SMART" id="SM01415">
    <property type="entry name" value="DUF106"/>
    <property type="match status" value="1"/>
</dbReference>
<dbReference type="OrthoDB" id="84619at2157"/>
<comment type="caution">
    <text evidence="7">The sequence shown here is derived from an EMBL/GenBank/DDBJ whole genome shotgun (WGS) entry which is preliminary data.</text>
</comment>
<feature type="transmembrane region" description="Helical" evidence="6">
    <location>
        <begin position="167"/>
        <end position="185"/>
    </location>
</feature>
<dbReference type="AlphaFoldDB" id="A0A062V6E2"/>
<dbReference type="Proteomes" id="UP000027153">
    <property type="component" value="Unassembled WGS sequence"/>
</dbReference>
<comment type="subcellular location">
    <subcellularLocation>
        <location evidence="1">Membrane</location>
        <topology evidence="1">Multi-pass membrane protein</topology>
    </subcellularLocation>
</comment>
<dbReference type="InterPro" id="IPR038978">
    <property type="entry name" value="MJ0935"/>
</dbReference>
<evidence type="ECO:0000256" key="3">
    <source>
        <dbReference type="ARBA" id="ARBA00022989"/>
    </source>
</evidence>
<organism evidence="7 8">
    <name type="scientific">Candidatus Methanoperedens nitratireducens</name>
    <dbReference type="NCBI Taxonomy" id="1392998"/>
    <lineage>
        <taxon>Archaea</taxon>
        <taxon>Methanobacteriati</taxon>
        <taxon>Methanobacteriota</taxon>
        <taxon>Stenosarchaea group</taxon>
        <taxon>Methanomicrobia</taxon>
        <taxon>Methanosarcinales</taxon>
        <taxon>ANME-2 cluster</taxon>
        <taxon>Candidatus Methanoperedentaceae</taxon>
        <taxon>Candidatus Methanoperedens</taxon>
    </lineage>
</organism>
<evidence type="ECO:0000256" key="6">
    <source>
        <dbReference type="SAM" id="Phobius"/>
    </source>
</evidence>
<evidence type="ECO:0000256" key="1">
    <source>
        <dbReference type="ARBA" id="ARBA00004141"/>
    </source>
</evidence>
<keyword evidence="5" id="KW-0175">Coiled coil</keyword>
<feature type="transmembrane region" description="Helical" evidence="6">
    <location>
        <begin position="45"/>
        <end position="66"/>
    </location>
</feature>
<keyword evidence="8" id="KW-1185">Reference proteome</keyword>
<keyword evidence="3 6" id="KW-1133">Transmembrane helix</keyword>
<dbReference type="Pfam" id="PF01956">
    <property type="entry name" value="EMC3_TMCO1"/>
    <property type="match status" value="1"/>
</dbReference>
<keyword evidence="4 6" id="KW-0472">Membrane</keyword>